<comment type="caution">
    <text evidence="1">The sequence shown here is derived from an EMBL/GenBank/DDBJ whole genome shotgun (WGS) entry which is preliminary data.</text>
</comment>
<organism evidence="1 2">
    <name type="scientific">Eretmocerus hayati</name>
    <dbReference type="NCBI Taxonomy" id="131215"/>
    <lineage>
        <taxon>Eukaryota</taxon>
        <taxon>Metazoa</taxon>
        <taxon>Ecdysozoa</taxon>
        <taxon>Arthropoda</taxon>
        <taxon>Hexapoda</taxon>
        <taxon>Insecta</taxon>
        <taxon>Pterygota</taxon>
        <taxon>Neoptera</taxon>
        <taxon>Endopterygota</taxon>
        <taxon>Hymenoptera</taxon>
        <taxon>Apocrita</taxon>
        <taxon>Proctotrupomorpha</taxon>
        <taxon>Chalcidoidea</taxon>
        <taxon>Aphelinidae</taxon>
        <taxon>Aphelininae</taxon>
        <taxon>Eretmocerus</taxon>
    </lineage>
</organism>
<dbReference type="Proteomes" id="UP001239111">
    <property type="component" value="Chromosome 3"/>
</dbReference>
<sequence length="278" mass="30617">MNNVRQGERSAELPSWLSDIYNASEGLERSRPHAMSPPRHNVLGPISSKMSRRVDTITARAIRKIEQHAYGATEGVRAAIHALGSAPDAEDGMGKSIPANSRGDLGWEQLQGNPLHLISAHITGQSTATNPLEEMTRLTLEIFDAQEPRQAIPQRQSMGNGTPESTTIRRRGRPRKVKNIQKPLDLSKKGEETEAGESQVYWNAAPKIAVTTRPQPSMHRSATITSPPQAGASQLHQNTDPEIAATTQLQHSMRRSATITSPLQQGKNQFQRYQFVES</sequence>
<protein>
    <submittedName>
        <fullName evidence="1">Uncharacterized protein</fullName>
    </submittedName>
</protein>
<gene>
    <name evidence="1" type="ORF">QAD02_003553</name>
</gene>
<evidence type="ECO:0000313" key="2">
    <source>
        <dbReference type="Proteomes" id="UP001239111"/>
    </source>
</evidence>
<proteinExistence type="predicted"/>
<reference evidence="1" key="1">
    <citation type="submission" date="2023-04" db="EMBL/GenBank/DDBJ databases">
        <title>A chromosome-level genome assembly of the parasitoid wasp Eretmocerus hayati.</title>
        <authorList>
            <person name="Zhong Y."/>
            <person name="Liu S."/>
            <person name="Liu Y."/>
        </authorList>
    </citation>
    <scope>NUCLEOTIDE SEQUENCE</scope>
    <source>
        <strain evidence="1">ZJU_SS_LIU_2023</strain>
    </source>
</reference>
<keyword evidence="2" id="KW-1185">Reference proteome</keyword>
<evidence type="ECO:0000313" key="1">
    <source>
        <dbReference type="EMBL" id="KAJ8672294.1"/>
    </source>
</evidence>
<name>A0ACC2NM23_9HYME</name>
<accession>A0ACC2NM23</accession>
<dbReference type="EMBL" id="CM056743">
    <property type="protein sequence ID" value="KAJ8672294.1"/>
    <property type="molecule type" value="Genomic_DNA"/>
</dbReference>